<proteinExistence type="predicted"/>
<feature type="region of interest" description="Disordered" evidence="1">
    <location>
        <begin position="45"/>
        <end position="68"/>
    </location>
</feature>
<gene>
    <name evidence="2" type="ORF">SAMN05216207_102769</name>
</gene>
<protein>
    <submittedName>
        <fullName evidence="2">Uncharacterized protein</fullName>
    </submittedName>
</protein>
<evidence type="ECO:0000256" key="1">
    <source>
        <dbReference type="SAM" id="MobiDB-lite"/>
    </source>
</evidence>
<sequence length="194" mass="19808">MNRGALPGRGPVLLVLAAVLVAPLALLLPGSRPEPPAPAVLTSADRAAIGEPGPARGPDPAPPRAVPAAPAAVARAYLRAAHAAGPDDAGRTRRDAVPFAEPGSPAAVGAPVLDPPRPGERRLAEVGEPAPAGHDPVRGRAAFVAEIRTSTAAPGAVPRVERWRTRVVLHRGPDGDWLVHTDTAITPDTPDVDD</sequence>
<dbReference type="EMBL" id="FOUY01000027">
    <property type="protein sequence ID" value="SFO02399.1"/>
    <property type="molecule type" value="Genomic_DNA"/>
</dbReference>
<name>A0A1I5DT26_PSUAM</name>
<reference evidence="2 3" key="1">
    <citation type="submission" date="2016-10" db="EMBL/GenBank/DDBJ databases">
        <authorList>
            <person name="de Groot N.N."/>
        </authorList>
    </citation>
    <scope>NUCLEOTIDE SEQUENCE [LARGE SCALE GENOMIC DNA]</scope>
    <source>
        <strain evidence="2 3">CGMCC 4.1877</strain>
    </source>
</reference>
<dbReference type="OrthoDB" id="3579764at2"/>
<evidence type="ECO:0000313" key="3">
    <source>
        <dbReference type="Proteomes" id="UP000199614"/>
    </source>
</evidence>
<dbReference type="STRING" id="260086.SAMN05216207_102769"/>
<feature type="region of interest" description="Disordered" evidence="1">
    <location>
        <begin position="173"/>
        <end position="194"/>
    </location>
</feature>
<keyword evidence="3" id="KW-1185">Reference proteome</keyword>
<dbReference type="Proteomes" id="UP000199614">
    <property type="component" value="Unassembled WGS sequence"/>
</dbReference>
<dbReference type="RefSeq" id="WP_093349152.1">
    <property type="nucleotide sequence ID" value="NZ_FOUY01000027.1"/>
</dbReference>
<evidence type="ECO:0000313" key="2">
    <source>
        <dbReference type="EMBL" id="SFO02399.1"/>
    </source>
</evidence>
<feature type="region of interest" description="Disordered" evidence="1">
    <location>
        <begin position="83"/>
        <end position="136"/>
    </location>
</feature>
<dbReference type="AlphaFoldDB" id="A0A1I5DT26"/>
<organism evidence="2 3">
    <name type="scientific">Pseudonocardia ammonioxydans</name>
    <dbReference type="NCBI Taxonomy" id="260086"/>
    <lineage>
        <taxon>Bacteria</taxon>
        <taxon>Bacillati</taxon>
        <taxon>Actinomycetota</taxon>
        <taxon>Actinomycetes</taxon>
        <taxon>Pseudonocardiales</taxon>
        <taxon>Pseudonocardiaceae</taxon>
        <taxon>Pseudonocardia</taxon>
    </lineage>
</organism>
<accession>A0A1I5DT26</accession>
<feature type="compositionally biased region" description="Pro residues" evidence="1">
    <location>
        <begin position="55"/>
        <end position="65"/>
    </location>
</feature>